<dbReference type="InterPro" id="IPR012349">
    <property type="entry name" value="Split_barrel_FMN-bd"/>
</dbReference>
<dbReference type="AlphaFoldDB" id="A0A345NS14"/>
<dbReference type="SUPFAM" id="SSF50475">
    <property type="entry name" value="FMN-binding split barrel"/>
    <property type="match status" value="1"/>
</dbReference>
<dbReference type="KEGG" id="orn:DV701_01650"/>
<name>A0A345NS14_9MICO</name>
<accession>A0A345NS14</accession>
<gene>
    <name evidence="1" type="ORF">DV701_01650</name>
</gene>
<reference evidence="1 2" key="1">
    <citation type="submission" date="2018-07" db="EMBL/GenBank/DDBJ databases">
        <title>Complete genome sequencing of Ornithinimicrobium sp. AMA3305.</title>
        <authorList>
            <person name="Bae J.-W."/>
        </authorList>
    </citation>
    <scope>NUCLEOTIDE SEQUENCE [LARGE SCALE GENOMIC DNA]</scope>
    <source>
        <strain evidence="1 2">AMA3305</strain>
    </source>
</reference>
<dbReference type="Proteomes" id="UP000253790">
    <property type="component" value="Chromosome"/>
</dbReference>
<protein>
    <submittedName>
        <fullName evidence="1">Nitroreductase family deazaflavin-dependent oxidoreductase</fullName>
    </submittedName>
</protein>
<organism evidence="1 2">
    <name type="scientific">Ornithinimicrobium avium</name>
    <dbReference type="NCBI Taxonomy" id="2283195"/>
    <lineage>
        <taxon>Bacteria</taxon>
        <taxon>Bacillati</taxon>
        <taxon>Actinomycetota</taxon>
        <taxon>Actinomycetes</taxon>
        <taxon>Micrococcales</taxon>
        <taxon>Ornithinimicrobiaceae</taxon>
        <taxon>Ornithinimicrobium</taxon>
    </lineage>
</organism>
<evidence type="ECO:0000313" key="2">
    <source>
        <dbReference type="Proteomes" id="UP000253790"/>
    </source>
</evidence>
<proteinExistence type="predicted"/>
<dbReference type="OrthoDB" id="3778270at2"/>
<dbReference type="GO" id="GO:0016491">
    <property type="term" value="F:oxidoreductase activity"/>
    <property type="evidence" value="ECO:0007669"/>
    <property type="project" value="InterPro"/>
</dbReference>
<evidence type="ECO:0000313" key="1">
    <source>
        <dbReference type="EMBL" id="AXH97822.1"/>
    </source>
</evidence>
<sequence length="165" mass="18718">MEVAGRAGSRFLHDRRLARSPLWFYRHGLGWLLGQRLLMLEHLGRSSGQVREVCLEVVDRPTPASYRVVSGLGPRSQWFRNLQADPRCRVSTGRLRHAAATARRLPQEQVAAVLADYAARHPRGWQVLERTMRQHLPAGRTYGEFLPVVDLVLEQPTDGAGAHRR</sequence>
<keyword evidence="2" id="KW-1185">Reference proteome</keyword>
<dbReference type="Gene3D" id="2.30.110.10">
    <property type="entry name" value="Electron Transport, Fmn-binding Protein, Chain A"/>
    <property type="match status" value="1"/>
</dbReference>
<dbReference type="Pfam" id="PF04075">
    <property type="entry name" value="F420H2_quin_red"/>
    <property type="match status" value="1"/>
</dbReference>
<dbReference type="EMBL" id="CP031229">
    <property type="protein sequence ID" value="AXH97822.1"/>
    <property type="molecule type" value="Genomic_DNA"/>
</dbReference>
<dbReference type="InterPro" id="IPR004378">
    <property type="entry name" value="F420H2_quin_Rdtase"/>
</dbReference>
<dbReference type="NCBIfam" id="TIGR00026">
    <property type="entry name" value="hi_GC_TIGR00026"/>
    <property type="match status" value="1"/>
</dbReference>